<gene>
    <name evidence="2" type="ORF">LOC71_03480</name>
</gene>
<dbReference type="RefSeq" id="WP_230271375.1">
    <property type="nucleotide sequence ID" value="NZ_JAJKFW010000006.1"/>
</dbReference>
<dbReference type="Proteomes" id="UP001430306">
    <property type="component" value="Unassembled WGS sequence"/>
</dbReference>
<dbReference type="EMBL" id="JAJKFW010000006">
    <property type="protein sequence ID" value="MCC9641322.1"/>
    <property type="molecule type" value="Genomic_DNA"/>
</dbReference>
<evidence type="ECO:0000256" key="1">
    <source>
        <dbReference type="SAM" id="MobiDB-lite"/>
    </source>
</evidence>
<sequence>MASGPVPLYHNPSTSNDVENNATTSGEGWYNMPLQSDDALQTNAHNVTMNPFGPASTQSEPQRLRPSLKAFLPIVSPDSQIRTSVGSRGLACLMAALSFATISLQTVSADSPNAAATQSAWDAREVASDDKASQQMDVEISHGGKLIARHHASLEGTPGLYPLLSPSGLPLTRDYPMQEKGKYEKDDHHHHRSVWFTHGIVNDLDFWLDKPTPHTGYVVQTSMTKSQTQNGVVITTENDWNHPEGKRVLSDQRRWTFSQSHGDTVIDLDVRLKATDGDVVFGDTKEGTLGVRVAGTMKVDSKLGGTGQNAEGLKDGEAWGKVSSWVDYSGPIMQSDSDDPSTWPNAGITIFYHPENQLQECYWHVRTYGLFAANPFGRHHFGQPEYDGVKIADGEHMDLHFRIVLHDGGFDREKSEQHFADYADTQPSF</sequence>
<accession>A0ABS8NCN5</accession>
<evidence type="ECO:0000313" key="3">
    <source>
        <dbReference type="Proteomes" id="UP001430306"/>
    </source>
</evidence>
<proteinExistence type="predicted"/>
<protein>
    <submittedName>
        <fullName evidence="2">PmoA family protein</fullName>
    </submittedName>
</protein>
<dbReference type="Pfam" id="PF14100">
    <property type="entry name" value="DUF6807"/>
    <property type="match status" value="1"/>
</dbReference>
<evidence type="ECO:0000313" key="2">
    <source>
        <dbReference type="EMBL" id="MCC9641322.1"/>
    </source>
</evidence>
<keyword evidence="3" id="KW-1185">Reference proteome</keyword>
<comment type="caution">
    <text evidence="2">The sequence shown here is derived from an EMBL/GenBank/DDBJ whole genome shotgun (WGS) entry which is preliminary data.</text>
</comment>
<name>A0ABS8NCN5_9BACT</name>
<organism evidence="2 3">
    <name type="scientific">Rhodopirellula halodulae</name>
    <dbReference type="NCBI Taxonomy" id="2894198"/>
    <lineage>
        <taxon>Bacteria</taxon>
        <taxon>Pseudomonadati</taxon>
        <taxon>Planctomycetota</taxon>
        <taxon>Planctomycetia</taxon>
        <taxon>Pirellulales</taxon>
        <taxon>Pirellulaceae</taxon>
        <taxon>Rhodopirellula</taxon>
    </lineage>
</organism>
<feature type="compositionally biased region" description="Polar residues" evidence="1">
    <location>
        <begin position="11"/>
        <end position="26"/>
    </location>
</feature>
<feature type="region of interest" description="Disordered" evidence="1">
    <location>
        <begin position="1"/>
        <end position="26"/>
    </location>
</feature>
<dbReference type="InterPro" id="IPR029475">
    <property type="entry name" value="DUF6807"/>
</dbReference>
<reference evidence="2" key="1">
    <citation type="submission" date="2021-11" db="EMBL/GenBank/DDBJ databases">
        <title>Genome sequence.</title>
        <authorList>
            <person name="Sun Q."/>
        </authorList>
    </citation>
    <scope>NUCLEOTIDE SEQUENCE</scope>
    <source>
        <strain evidence="2">JC740</strain>
    </source>
</reference>